<feature type="compositionally biased region" description="Basic and acidic residues" evidence="1">
    <location>
        <begin position="227"/>
        <end position="237"/>
    </location>
</feature>
<proteinExistence type="predicted"/>
<dbReference type="OrthoDB" id="9814067at2"/>
<dbReference type="GO" id="GO:0006313">
    <property type="term" value="P:DNA transposition"/>
    <property type="evidence" value="ECO:0007669"/>
    <property type="project" value="InterPro"/>
</dbReference>
<dbReference type="PANTHER" id="PTHR34322:SF2">
    <property type="entry name" value="TRANSPOSASE IS200-LIKE DOMAIN-CONTAINING PROTEIN"/>
    <property type="match status" value="1"/>
</dbReference>
<evidence type="ECO:0000259" key="2">
    <source>
        <dbReference type="SMART" id="SM01321"/>
    </source>
</evidence>
<evidence type="ECO:0000313" key="4">
    <source>
        <dbReference type="Proteomes" id="UP000272193"/>
    </source>
</evidence>
<dbReference type="PANTHER" id="PTHR34322">
    <property type="entry name" value="TRANSPOSASE, Y1_TNP DOMAIN-CONTAINING"/>
    <property type="match status" value="1"/>
</dbReference>
<keyword evidence="4" id="KW-1185">Reference proteome</keyword>
<dbReference type="SUPFAM" id="SSF143422">
    <property type="entry name" value="Transposase IS200-like"/>
    <property type="match status" value="1"/>
</dbReference>
<dbReference type="Proteomes" id="UP000272193">
    <property type="component" value="Unassembled WGS sequence"/>
</dbReference>
<dbReference type="AlphaFoldDB" id="A0A3N4UJT1"/>
<reference evidence="3 4" key="1">
    <citation type="submission" date="2018-11" db="EMBL/GenBank/DDBJ databases">
        <title>Genomic Encyclopedia of Type Strains, Phase IV (KMG-IV): sequencing the most valuable type-strain genomes for metagenomic binning, comparative biology and taxonomic classification.</title>
        <authorList>
            <person name="Goeker M."/>
        </authorList>
    </citation>
    <scope>NUCLEOTIDE SEQUENCE [LARGE SCALE GENOMIC DNA]</scope>
    <source>
        <strain evidence="3 4">DSM 101684</strain>
    </source>
</reference>
<gene>
    <name evidence="3" type="ORF">EDC62_1418</name>
</gene>
<dbReference type="InterPro" id="IPR002686">
    <property type="entry name" value="Transposase_17"/>
</dbReference>
<accession>A0A3N4UJT1</accession>
<dbReference type="EMBL" id="RKQL01000003">
    <property type="protein sequence ID" value="RPE67539.1"/>
    <property type="molecule type" value="Genomic_DNA"/>
</dbReference>
<organism evidence="3 4">
    <name type="scientific">Tibeticola sediminis</name>
    <dbReference type="NCBI Taxonomy" id="1917811"/>
    <lineage>
        <taxon>Bacteria</taxon>
        <taxon>Pseudomonadati</taxon>
        <taxon>Pseudomonadota</taxon>
        <taxon>Betaproteobacteria</taxon>
        <taxon>Burkholderiales</taxon>
        <taxon>Comamonadaceae</taxon>
        <taxon>Tibeticola</taxon>
    </lineage>
</organism>
<name>A0A3N4UJT1_9BURK</name>
<evidence type="ECO:0000256" key="1">
    <source>
        <dbReference type="SAM" id="MobiDB-lite"/>
    </source>
</evidence>
<feature type="domain" description="Transposase IS200-like" evidence="2">
    <location>
        <begin position="9"/>
        <end position="124"/>
    </location>
</feature>
<comment type="caution">
    <text evidence="3">The sequence shown here is derived from an EMBL/GenBank/DDBJ whole genome shotgun (WGS) entry which is preliminary data.</text>
</comment>
<dbReference type="RefSeq" id="WP_124222113.1">
    <property type="nucleotide sequence ID" value="NZ_RKQL01000003.1"/>
</dbReference>
<feature type="region of interest" description="Disordered" evidence="1">
    <location>
        <begin position="212"/>
        <end position="237"/>
    </location>
</feature>
<dbReference type="Gene3D" id="3.30.70.1290">
    <property type="entry name" value="Transposase IS200-like"/>
    <property type="match status" value="1"/>
</dbReference>
<dbReference type="GO" id="GO:0003677">
    <property type="term" value="F:DNA binding"/>
    <property type="evidence" value="ECO:0007669"/>
    <property type="project" value="InterPro"/>
</dbReference>
<dbReference type="SMART" id="SM01321">
    <property type="entry name" value="Y1_Tnp"/>
    <property type="match status" value="1"/>
</dbReference>
<protein>
    <submittedName>
        <fullName evidence="3">Putative transposase</fullName>
    </submittedName>
</protein>
<dbReference type="InterPro" id="IPR036515">
    <property type="entry name" value="Transposase_17_sf"/>
</dbReference>
<evidence type="ECO:0000313" key="3">
    <source>
        <dbReference type="EMBL" id="RPE67539.1"/>
    </source>
</evidence>
<dbReference type="GO" id="GO:0004803">
    <property type="term" value="F:transposase activity"/>
    <property type="evidence" value="ECO:0007669"/>
    <property type="project" value="InterPro"/>
</dbReference>
<sequence>MARLPRLSVPNCPHHVLHRGNNGQAVFLSDADRQLFLRLLADAALETRVVLHAYVLLDDSFRLLLTPGDGGALARLMQSLGRRYVRVFNQAHGRSGTLWEGRFRSTVVEPAEVLLDCMVHMDLAPVRAGLASEPAAWPWSSHGVYAGQRTQPILTPPAVYWSLGNTPFAREAAYARRVSAGLSLAEQARLDRTLRSGWALGTEDFLARLQTQADRRVLPGKPGRPRKLPEAKKQDQK</sequence>